<proteinExistence type="predicted"/>
<protein>
    <submittedName>
        <fullName evidence="1">Uncharacterized protein</fullName>
    </submittedName>
</protein>
<sequence>MAVWFTPQGADFLLKGLIRLSLRGLTPAAQPTAFSGG</sequence>
<reference evidence="1" key="1">
    <citation type="submission" date="2020-02" db="EMBL/GenBank/DDBJ databases">
        <authorList>
            <person name="Meier V. D."/>
        </authorList>
    </citation>
    <scope>NUCLEOTIDE SEQUENCE</scope>
    <source>
        <strain evidence="1">AVDCRST_MAG93</strain>
    </source>
</reference>
<accession>A0A6J4MZ13</accession>
<gene>
    <name evidence="1" type="ORF">AVDCRST_MAG93-8559</name>
</gene>
<evidence type="ECO:0000313" key="1">
    <source>
        <dbReference type="EMBL" id="CAA9372874.1"/>
    </source>
</evidence>
<dbReference type="EMBL" id="CADCTR010002884">
    <property type="protein sequence ID" value="CAA9372874.1"/>
    <property type="molecule type" value="Genomic_DNA"/>
</dbReference>
<dbReference type="AlphaFoldDB" id="A0A6J4MZ13"/>
<organism evidence="1">
    <name type="scientific">uncultured Chloroflexia bacterium</name>
    <dbReference type="NCBI Taxonomy" id="1672391"/>
    <lineage>
        <taxon>Bacteria</taxon>
        <taxon>Bacillati</taxon>
        <taxon>Chloroflexota</taxon>
        <taxon>Chloroflexia</taxon>
        <taxon>environmental samples</taxon>
    </lineage>
</organism>
<name>A0A6J4MZ13_9CHLR</name>